<dbReference type="GeneID" id="72462507"/>
<protein>
    <submittedName>
        <fullName evidence="1">Uncharacterized protein</fullName>
    </submittedName>
</protein>
<dbReference type="eggNOG" id="ENOG50346YT">
    <property type="taxonomic scope" value="Bacteria"/>
</dbReference>
<dbReference type="HOGENOM" id="CLU_2930981_0_0_9"/>
<dbReference type="AlphaFoldDB" id="B0PDM9"/>
<reference evidence="1" key="1">
    <citation type="submission" date="2007-11" db="EMBL/GenBank/DDBJ databases">
        <authorList>
            <person name="Fulton L."/>
            <person name="Clifton S."/>
            <person name="Fulton B."/>
            <person name="Xu J."/>
            <person name="Minx P."/>
            <person name="Pepin K.H."/>
            <person name="Johnson M."/>
            <person name="Thiruvilangam P."/>
            <person name="Bhonagiri V."/>
            <person name="Nash W.E."/>
            <person name="Mardis E.R."/>
            <person name="Wilson R.K."/>
        </authorList>
    </citation>
    <scope>NUCLEOTIDE SEQUENCE [LARGE SCALE GENOMIC DNA]</scope>
    <source>
        <strain evidence="1">DSM 17241</strain>
    </source>
</reference>
<dbReference type="RefSeq" id="WP_006876047.1">
    <property type="nucleotide sequence ID" value="NZ_DS544185.1"/>
</dbReference>
<keyword evidence="2" id="KW-1185">Reference proteome</keyword>
<dbReference type="EMBL" id="ABGD02000024">
    <property type="protein sequence ID" value="EDS10581.1"/>
    <property type="molecule type" value="Genomic_DNA"/>
</dbReference>
<reference evidence="1" key="2">
    <citation type="submission" date="2013-09" db="EMBL/GenBank/DDBJ databases">
        <title>Draft genome sequence of Anaerotruncus colihominis(DSM 17241).</title>
        <authorList>
            <person name="Sudarsanam P."/>
            <person name="Ley R."/>
            <person name="Guruge J."/>
            <person name="Turnbaugh P.J."/>
            <person name="Mahowald M."/>
            <person name="Liep D."/>
            <person name="Gordon J."/>
        </authorList>
    </citation>
    <scope>NUCLEOTIDE SEQUENCE</scope>
    <source>
        <strain evidence="1">DSM 17241</strain>
    </source>
</reference>
<gene>
    <name evidence="1" type="ORF">ANACOL_03183</name>
</gene>
<accession>B0PDM9</accession>
<evidence type="ECO:0000313" key="2">
    <source>
        <dbReference type="Proteomes" id="UP000003803"/>
    </source>
</evidence>
<proteinExistence type="predicted"/>
<comment type="caution">
    <text evidence="1">The sequence shown here is derived from an EMBL/GenBank/DDBJ whole genome shotgun (WGS) entry which is preliminary data.</text>
</comment>
<evidence type="ECO:0000313" key="1">
    <source>
        <dbReference type="EMBL" id="EDS10581.1"/>
    </source>
</evidence>
<sequence>MSFIIDDFKRIKEVCLAADTLPEYGRKYGNPNGNDARIKRSVCELCGQSIKDIRMYHVGL</sequence>
<dbReference type="Proteomes" id="UP000003803">
    <property type="component" value="Unassembled WGS sequence"/>
</dbReference>
<name>B0PDM9_9FIRM</name>
<organism evidence="1 2">
    <name type="scientific">Anaerotruncus colihominis DSM 17241</name>
    <dbReference type="NCBI Taxonomy" id="445972"/>
    <lineage>
        <taxon>Bacteria</taxon>
        <taxon>Bacillati</taxon>
        <taxon>Bacillota</taxon>
        <taxon>Clostridia</taxon>
        <taxon>Eubacteriales</taxon>
        <taxon>Oscillospiraceae</taxon>
        <taxon>Anaerotruncus</taxon>
    </lineage>
</organism>